<feature type="transmembrane region" description="Helical" evidence="1">
    <location>
        <begin position="233"/>
        <end position="251"/>
    </location>
</feature>
<sequence length="380" mass="44345">MFEYSFLFKGKCLRMRGVFCYMKQFHSFGWYAARIAPYLPEEAFRPVPSRLFGGLAYMIVLVSSIVTISLFDLHWVWNGLLSVVIGFCFAGLGFLGHEILHGTVVKRAWLRDLLGGIAFLPLCTGPKLWRKWHNATHHVHTQHEELDPDAWPTIKRLAQSRFLRWIYRIPFPIRAAFSFLSLAGMFTVHSLHMLLHFWKEFEKGSRRAVFWQFVLPWSVWIGLLLMIGVEKWLFAFVLPLLIGNAIVMGYISTNHRLNPLVPVNDPLANSLTVIVPKWVDVLHFNFSHHTEHHLFPAMSSKYYPLVKQYIKQLWPDRYYEMPMTKALIALWKTPRLYHEQTELIEPREGYVYGTLGYGLNIDDLSHKAKENVVGKMVKEK</sequence>
<keyword evidence="1" id="KW-1133">Transmembrane helix</keyword>
<evidence type="ECO:0000259" key="2">
    <source>
        <dbReference type="Pfam" id="PF00487"/>
    </source>
</evidence>
<keyword evidence="1" id="KW-0812">Transmembrane</keyword>
<organism evidence="3 4">
    <name type="scientific">Anoxybacillus flavithermus (strain DSM 21510 / WK1)</name>
    <dbReference type="NCBI Taxonomy" id="491915"/>
    <lineage>
        <taxon>Bacteria</taxon>
        <taxon>Bacillati</taxon>
        <taxon>Bacillota</taxon>
        <taxon>Bacilli</taxon>
        <taxon>Bacillales</taxon>
        <taxon>Anoxybacillaceae</taxon>
        <taxon>Anoxybacillus</taxon>
    </lineage>
</organism>
<dbReference type="PANTHER" id="PTHR19353:SF19">
    <property type="entry name" value="DELTA(5) FATTY ACID DESATURASE C-RELATED"/>
    <property type="match status" value="1"/>
</dbReference>
<dbReference type="AlphaFoldDB" id="B7GK36"/>
<gene>
    <name evidence="3" type="ordered locus">Aflv_0408</name>
</gene>
<dbReference type="GO" id="GO:0016020">
    <property type="term" value="C:membrane"/>
    <property type="evidence" value="ECO:0007669"/>
    <property type="project" value="TreeGrafter"/>
</dbReference>
<dbReference type="Pfam" id="PF00487">
    <property type="entry name" value="FA_desaturase"/>
    <property type="match status" value="1"/>
</dbReference>
<dbReference type="KEGG" id="afl:Aflv_0408"/>
<dbReference type="GO" id="GO:0008610">
    <property type="term" value="P:lipid biosynthetic process"/>
    <property type="evidence" value="ECO:0007669"/>
    <property type="project" value="UniProtKB-ARBA"/>
</dbReference>
<accession>B7GK36</accession>
<dbReference type="Proteomes" id="UP000000742">
    <property type="component" value="Chromosome"/>
</dbReference>
<evidence type="ECO:0000256" key="1">
    <source>
        <dbReference type="SAM" id="Phobius"/>
    </source>
</evidence>
<evidence type="ECO:0000313" key="3">
    <source>
        <dbReference type="EMBL" id="ACJ32792.1"/>
    </source>
</evidence>
<reference evidence="3 4" key="1">
    <citation type="journal article" date="2008" name="Genome Biol.">
        <title>Encapsulated in silica: genome, proteome and physiology of the thermophilic bacterium Anoxybacillus flavithermus WK1.</title>
        <authorList>
            <person name="Saw J.H."/>
            <person name="Mountain B.W."/>
            <person name="Feng L."/>
            <person name="Omelchenko M.V."/>
            <person name="Hou S."/>
            <person name="Saito J.A."/>
            <person name="Stott M.B."/>
            <person name="Li D."/>
            <person name="Zhao G."/>
            <person name="Wu J."/>
            <person name="Galperin M.Y."/>
            <person name="Koonin E.V."/>
            <person name="Makarova K.S."/>
            <person name="Wolf Y.I."/>
            <person name="Rigden D.J."/>
            <person name="Dunfield P.F."/>
            <person name="Wang L."/>
            <person name="Alam M."/>
        </authorList>
    </citation>
    <scope>NUCLEOTIDE SEQUENCE [LARGE SCALE GENOMIC DNA]</scope>
    <source>
        <strain evidence="4">DSM 21510 / WK1</strain>
    </source>
</reference>
<dbReference type="CDD" id="cd03506">
    <property type="entry name" value="Delta6-FADS-like"/>
    <property type="match status" value="1"/>
</dbReference>
<feature type="transmembrane region" description="Helical" evidence="1">
    <location>
        <begin position="175"/>
        <end position="197"/>
    </location>
</feature>
<evidence type="ECO:0000313" key="4">
    <source>
        <dbReference type="Proteomes" id="UP000000742"/>
    </source>
</evidence>
<feature type="transmembrane region" description="Helical" evidence="1">
    <location>
        <begin position="77"/>
        <end position="96"/>
    </location>
</feature>
<dbReference type="EMBL" id="CP000922">
    <property type="protein sequence ID" value="ACJ32792.1"/>
    <property type="molecule type" value="Genomic_DNA"/>
</dbReference>
<dbReference type="eggNOG" id="COG3239">
    <property type="taxonomic scope" value="Bacteria"/>
</dbReference>
<dbReference type="PANTHER" id="PTHR19353">
    <property type="entry name" value="FATTY ACID DESATURASE 2"/>
    <property type="match status" value="1"/>
</dbReference>
<dbReference type="STRING" id="491915.Aflv_0408"/>
<keyword evidence="1" id="KW-0472">Membrane</keyword>
<proteinExistence type="predicted"/>
<dbReference type="HOGENOM" id="CLU_048283_0_0_9"/>
<dbReference type="GO" id="GO:0016717">
    <property type="term" value="F:oxidoreductase activity, acting on paired donors, with oxidation of a pair of donors resulting in the reduction of molecular oxygen to two molecules of water"/>
    <property type="evidence" value="ECO:0007669"/>
    <property type="project" value="TreeGrafter"/>
</dbReference>
<feature type="transmembrane region" description="Helical" evidence="1">
    <location>
        <begin position="51"/>
        <end position="71"/>
    </location>
</feature>
<protein>
    <submittedName>
        <fullName evidence="3">Fatty acid desaturase</fullName>
    </submittedName>
</protein>
<dbReference type="InterPro" id="IPR005804">
    <property type="entry name" value="FA_desaturase_dom"/>
</dbReference>
<name>B7GK36_ANOFW</name>
<feature type="domain" description="Fatty acid desaturase" evidence="2">
    <location>
        <begin position="76"/>
        <end position="321"/>
    </location>
</feature>
<dbReference type="InterPro" id="IPR012171">
    <property type="entry name" value="Fatty_acid_desaturase"/>
</dbReference>
<feature type="transmembrane region" description="Helical" evidence="1">
    <location>
        <begin position="209"/>
        <end position="227"/>
    </location>
</feature>